<evidence type="ECO:0000313" key="3">
    <source>
        <dbReference type="EMBL" id="KWX02868.1"/>
    </source>
</evidence>
<evidence type="ECO:0000256" key="1">
    <source>
        <dbReference type="RuleBase" id="RU362001"/>
    </source>
</evidence>
<evidence type="ECO:0000313" key="2">
    <source>
        <dbReference type="EMBL" id="KWW98123.1"/>
    </source>
</evidence>
<organism evidence="2 7">
    <name type="scientific">Carbonactinospora thermoautotrophica</name>
    <dbReference type="NCBI Taxonomy" id="1469144"/>
    <lineage>
        <taxon>Bacteria</taxon>
        <taxon>Bacillati</taxon>
        <taxon>Actinomycetota</taxon>
        <taxon>Actinomycetes</taxon>
        <taxon>Kitasatosporales</taxon>
        <taxon>Carbonactinosporaceae</taxon>
        <taxon>Carbonactinospora</taxon>
    </lineage>
</organism>
<dbReference type="EMBL" id="JYIK01000602">
    <property type="protein sequence ID" value="KWX10157.1"/>
    <property type="molecule type" value="Genomic_DNA"/>
</dbReference>
<comment type="caution">
    <text evidence="2">The sequence shown here is derived from an EMBL/GenBank/DDBJ whole genome shotgun (WGS) entry which is preliminary data.</text>
</comment>
<gene>
    <name evidence="3" type="ORF">LI90_3915</name>
    <name evidence="2" type="ORF">TH66_22985</name>
    <name evidence="4" type="ORF">TR74_05310</name>
</gene>
<dbReference type="OrthoDB" id="3387628at2"/>
<dbReference type="SUPFAM" id="SSF140453">
    <property type="entry name" value="EsxAB dimer-like"/>
    <property type="match status" value="1"/>
</dbReference>
<dbReference type="InterPro" id="IPR036689">
    <property type="entry name" value="ESAT-6-like_sf"/>
</dbReference>
<reference evidence="2 7" key="1">
    <citation type="submission" date="2015-02" db="EMBL/GenBank/DDBJ databases">
        <title>Physiological reanalysis, assessment of diazotrophy, and genome sequences of multiple isolates of Streptomyces thermoautotrophicus.</title>
        <authorList>
            <person name="MacKellar D.C."/>
            <person name="Lieber L."/>
            <person name="Norman J."/>
            <person name="Bolger A."/>
            <person name="Tobin C."/>
            <person name="Murray J.W."/>
            <person name="Prell J."/>
        </authorList>
    </citation>
    <scope>NUCLEOTIDE SEQUENCE [LARGE SCALE GENOMIC DNA]</scope>
    <source>
        <strain evidence="2 7">UBT1</strain>
    </source>
</reference>
<reference evidence="6" key="2">
    <citation type="submission" date="2015-02" db="EMBL/GenBank/DDBJ databases">
        <title>Physiological reanalysis, assessment of diazotrophy, and genome sequences of multiple isolates of Streptomyces thermoautotrophicus.</title>
        <authorList>
            <person name="MacKellar D.C."/>
            <person name="Lieber L."/>
            <person name="Norman J."/>
            <person name="Bolger A."/>
            <person name="Tobin C."/>
            <person name="Murray J.W."/>
            <person name="Friesen M."/>
            <person name="Prell J."/>
        </authorList>
    </citation>
    <scope>NUCLEOTIDE SEQUENCE [LARGE SCALE GENOMIC DNA]</scope>
    <source>
        <strain evidence="6">UBT1</strain>
    </source>
</reference>
<dbReference type="NCBIfam" id="TIGR03930">
    <property type="entry name" value="WXG100_ESAT6"/>
    <property type="match status" value="1"/>
</dbReference>
<dbReference type="Proteomes" id="UP000070188">
    <property type="component" value="Unassembled WGS sequence"/>
</dbReference>
<keyword evidence="5" id="KW-1185">Reference proteome</keyword>
<protein>
    <recommendedName>
        <fullName evidence="1">ESAT-6-like protein</fullName>
    </recommendedName>
</protein>
<dbReference type="RefSeq" id="WP_066890145.1">
    <property type="nucleotide sequence ID" value="NZ_CP171739.1"/>
</dbReference>
<evidence type="ECO:0000313" key="4">
    <source>
        <dbReference type="EMBL" id="KWX10157.1"/>
    </source>
</evidence>
<evidence type="ECO:0000313" key="6">
    <source>
        <dbReference type="Proteomes" id="UP000070598"/>
    </source>
</evidence>
<dbReference type="STRING" id="1469144.LI90_3915"/>
<dbReference type="PATRIC" id="fig|1469144.10.peg.4197"/>
<dbReference type="Proteomes" id="UP000070659">
    <property type="component" value="Unassembled WGS sequence"/>
</dbReference>
<dbReference type="InterPro" id="IPR010310">
    <property type="entry name" value="T7SS_ESAT-6-like"/>
</dbReference>
<comment type="similarity">
    <text evidence="1">Belongs to the WXG100 family.</text>
</comment>
<reference evidence="5" key="3">
    <citation type="submission" date="2015-04" db="EMBL/GenBank/DDBJ databases">
        <title>Physiological reanalysis, assessment of diazotrophy, and genome sequences of multiple isolates of Streptomyces thermoautotrophicus.</title>
        <authorList>
            <person name="MacKellar D.C."/>
            <person name="Lieber L."/>
            <person name="Norman J."/>
            <person name="Bolger A."/>
            <person name="Tobin C."/>
            <person name="Murray J.W."/>
            <person name="Chang R."/>
            <person name="Ford T."/>
            <person name="Nguyen P.Q."/>
            <person name="Woodward J."/>
            <person name="Permingeat H."/>
            <person name="Joshi N.S."/>
            <person name="Silver P.A."/>
            <person name="Usadel B."/>
            <person name="Rutherford A.W."/>
            <person name="Friesen M."/>
            <person name="Prell J."/>
        </authorList>
    </citation>
    <scope>NUCLEOTIDE SEQUENCE [LARGE SCALE GENOMIC DNA]</scope>
    <source>
        <strain evidence="5">H1</strain>
    </source>
</reference>
<reference evidence="3" key="4">
    <citation type="submission" date="2015-04" db="EMBL/GenBank/DDBJ databases">
        <title>Physiological reanalysis, assessment of diazotrophy, and genome sequences of multiple isolates of Streptomyces thermoautotrophicus.</title>
        <authorList>
            <person name="MacKellar D.C."/>
            <person name="Lieber L."/>
            <person name="Norman J."/>
            <person name="Bolger A."/>
            <person name="Tobin C."/>
            <person name="Murray J.W."/>
            <person name="Woodward J."/>
            <person name="Friesen M."/>
            <person name="Prell J."/>
        </authorList>
    </citation>
    <scope>NUCLEOTIDE SEQUENCE [LARGE SCALE GENOMIC DNA]</scope>
    <source>
        <strain evidence="3">H1</strain>
    </source>
</reference>
<accession>A0A132MK17</accession>
<proteinExistence type="inferred from homology"/>
<dbReference type="EMBL" id="LAXD01000001">
    <property type="protein sequence ID" value="KWX02868.1"/>
    <property type="molecule type" value="Genomic_DNA"/>
</dbReference>
<dbReference type="AlphaFoldDB" id="A0A132MK17"/>
<evidence type="ECO:0000313" key="7">
    <source>
        <dbReference type="Proteomes" id="UP000070659"/>
    </source>
</evidence>
<name>A0A132MK17_9ACTN</name>
<sequence>MSGSYIKVSFSTLEGGAQSCRSTAGQIRQQLDDLRAEVQRLAGEWEGEAQAAYQAKQQQWDQAAGDLQQVLERIATALSEAAQQYQATEQANAAIWGG</sequence>
<dbReference type="Gene3D" id="1.10.287.1060">
    <property type="entry name" value="ESAT-6-like"/>
    <property type="match status" value="1"/>
</dbReference>
<dbReference type="EMBL" id="JYIJ01000019">
    <property type="protein sequence ID" value="KWW98123.1"/>
    <property type="molecule type" value="Genomic_DNA"/>
</dbReference>
<evidence type="ECO:0000313" key="5">
    <source>
        <dbReference type="Proteomes" id="UP000070188"/>
    </source>
</evidence>
<dbReference type="Pfam" id="PF06013">
    <property type="entry name" value="WXG100"/>
    <property type="match status" value="1"/>
</dbReference>
<dbReference type="Proteomes" id="UP000070598">
    <property type="component" value="Unassembled WGS sequence"/>
</dbReference>